<name>A0ABD1VPB0_9LAMI</name>
<evidence type="ECO:0000256" key="3">
    <source>
        <dbReference type="ARBA" id="ARBA00022989"/>
    </source>
</evidence>
<dbReference type="PANTHER" id="PTHR34836:SF1">
    <property type="entry name" value="OS09G0428600 PROTEIN"/>
    <property type="match status" value="1"/>
</dbReference>
<keyword evidence="4 5" id="KW-0472">Membrane</keyword>
<evidence type="ECO:0000256" key="5">
    <source>
        <dbReference type="SAM" id="Phobius"/>
    </source>
</evidence>
<feature type="domain" description="Receptor ligand binding region" evidence="6">
    <location>
        <begin position="8"/>
        <end position="101"/>
    </location>
</feature>
<dbReference type="InterPro" id="IPR015683">
    <property type="entry name" value="Ionotropic_Glu_rcpt"/>
</dbReference>
<dbReference type="PANTHER" id="PTHR34836">
    <property type="entry name" value="OS06G0188250 PROTEIN"/>
    <property type="match status" value="1"/>
</dbReference>
<evidence type="ECO:0000313" key="8">
    <source>
        <dbReference type="Proteomes" id="UP001604336"/>
    </source>
</evidence>
<reference evidence="8" key="1">
    <citation type="submission" date="2024-07" db="EMBL/GenBank/DDBJ databases">
        <title>Two chromosome-level genome assemblies of Korean endemic species Abeliophyllum distichum and Forsythia ovata (Oleaceae).</title>
        <authorList>
            <person name="Jang H."/>
        </authorList>
    </citation>
    <scope>NUCLEOTIDE SEQUENCE [LARGE SCALE GENOMIC DNA]</scope>
</reference>
<keyword evidence="7" id="KW-0675">Receptor</keyword>
<keyword evidence="2 5" id="KW-0812">Transmembrane</keyword>
<evidence type="ECO:0000256" key="2">
    <source>
        <dbReference type="ARBA" id="ARBA00022692"/>
    </source>
</evidence>
<evidence type="ECO:0000259" key="6">
    <source>
        <dbReference type="Pfam" id="PF01094"/>
    </source>
</evidence>
<comment type="caution">
    <text evidence="7">The sequence shown here is derived from an EMBL/GenBank/DDBJ whole genome shotgun (WGS) entry which is preliminary data.</text>
</comment>
<evidence type="ECO:0000256" key="4">
    <source>
        <dbReference type="ARBA" id="ARBA00023136"/>
    </source>
</evidence>
<dbReference type="GO" id="GO:0016020">
    <property type="term" value="C:membrane"/>
    <property type="evidence" value="ECO:0007669"/>
    <property type="project" value="UniProtKB-SubCell"/>
</dbReference>
<sequence>MLEINAFIPYQSIISPSATDDQIHQELYKLMTMQTIVFVVHMLPSLALRFFLRAKEAEMMSKGCAWIIADVLTSFLVSLDSTVIDARQGVIGVKAHIMKQMNSTTPLEDSESNFSMRIQIWIELNLKCLRAVGI</sequence>
<accession>A0ABD1VPB0</accession>
<keyword evidence="8" id="KW-1185">Reference proteome</keyword>
<protein>
    <submittedName>
        <fullName evidence="7">Glutamate receptor 2.1</fullName>
    </submittedName>
</protein>
<dbReference type="Gene3D" id="3.40.50.2300">
    <property type="match status" value="1"/>
</dbReference>
<dbReference type="Pfam" id="PF01094">
    <property type="entry name" value="ANF_receptor"/>
    <property type="match status" value="1"/>
</dbReference>
<feature type="transmembrane region" description="Helical" evidence="5">
    <location>
        <begin position="31"/>
        <end position="52"/>
    </location>
</feature>
<organism evidence="7 8">
    <name type="scientific">Abeliophyllum distichum</name>
    <dbReference type="NCBI Taxonomy" id="126358"/>
    <lineage>
        <taxon>Eukaryota</taxon>
        <taxon>Viridiplantae</taxon>
        <taxon>Streptophyta</taxon>
        <taxon>Embryophyta</taxon>
        <taxon>Tracheophyta</taxon>
        <taxon>Spermatophyta</taxon>
        <taxon>Magnoliopsida</taxon>
        <taxon>eudicotyledons</taxon>
        <taxon>Gunneridae</taxon>
        <taxon>Pentapetalae</taxon>
        <taxon>asterids</taxon>
        <taxon>lamiids</taxon>
        <taxon>Lamiales</taxon>
        <taxon>Oleaceae</taxon>
        <taxon>Forsythieae</taxon>
        <taxon>Abeliophyllum</taxon>
    </lineage>
</organism>
<keyword evidence="3 5" id="KW-1133">Transmembrane helix</keyword>
<dbReference type="SUPFAM" id="SSF53822">
    <property type="entry name" value="Periplasmic binding protein-like I"/>
    <property type="match status" value="1"/>
</dbReference>
<dbReference type="Proteomes" id="UP001604336">
    <property type="component" value="Unassembled WGS sequence"/>
</dbReference>
<dbReference type="EMBL" id="JBFOLK010000001">
    <property type="protein sequence ID" value="KAL2539077.1"/>
    <property type="molecule type" value="Genomic_DNA"/>
</dbReference>
<evidence type="ECO:0000256" key="1">
    <source>
        <dbReference type="ARBA" id="ARBA00004370"/>
    </source>
</evidence>
<dbReference type="AlphaFoldDB" id="A0ABD1VPB0"/>
<comment type="subcellular location">
    <subcellularLocation>
        <location evidence="1">Membrane</location>
    </subcellularLocation>
</comment>
<proteinExistence type="predicted"/>
<dbReference type="InterPro" id="IPR001828">
    <property type="entry name" value="ANF_lig-bd_rcpt"/>
</dbReference>
<dbReference type="InterPro" id="IPR028082">
    <property type="entry name" value="Peripla_BP_I"/>
</dbReference>
<evidence type="ECO:0000313" key="7">
    <source>
        <dbReference type="EMBL" id="KAL2539077.1"/>
    </source>
</evidence>
<gene>
    <name evidence="7" type="ORF">Adt_00055</name>
</gene>